<keyword evidence="3" id="KW-0285">Flavoprotein</keyword>
<gene>
    <name evidence="12" type="ORF">BST97_04470</name>
</gene>
<dbReference type="GO" id="GO:0050136">
    <property type="term" value="F:NADH dehydrogenase (quinone) (non-electrogenic) activity"/>
    <property type="evidence" value="ECO:0007669"/>
    <property type="project" value="UniProtKB-EC"/>
</dbReference>
<evidence type="ECO:0000256" key="5">
    <source>
        <dbReference type="ARBA" id="ARBA00022946"/>
    </source>
</evidence>
<evidence type="ECO:0000256" key="6">
    <source>
        <dbReference type="ARBA" id="ARBA00023002"/>
    </source>
</evidence>
<keyword evidence="6" id="KW-0560">Oxidoreductase</keyword>
<evidence type="ECO:0000259" key="11">
    <source>
        <dbReference type="Pfam" id="PF22366"/>
    </source>
</evidence>
<keyword evidence="7" id="KW-0520">NAD</keyword>
<dbReference type="PANTHER" id="PTHR43706">
    <property type="entry name" value="NADH DEHYDROGENASE"/>
    <property type="match status" value="1"/>
</dbReference>
<dbReference type="AlphaFoldDB" id="A0A1W6MI72"/>
<keyword evidence="13" id="KW-1185">Reference proteome</keyword>
<keyword evidence="4" id="KW-0274">FAD</keyword>
<evidence type="ECO:0000256" key="4">
    <source>
        <dbReference type="ARBA" id="ARBA00022827"/>
    </source>
</evidence>
<dbReference type="PRINTS" id="PR00411">
    <property type="entry name" value="PNDRDTASEI"/>
</dbReference>
<dbReference type="PRINTS" id="PR00368">
    <property type="entry name" value="FADPNR"/>
</dbReference>
<evidence type="ECO:0000259" key="10">
    <source>
        <dbReference type="Pfam" id="PF07992"/>
    </source>
</evidence>
<dbReference type="EC" id="1.6.5.9" evidence="2"/>
<evidence type="ECO:0000313" key="13">
    <source>
        <dbReference type="Proteomes" id="UP000193431"/>
    </source>
</evidence>
<evidence type="ECO:0000256" key="1">
    <source>
        <dbReference type="ARBA" id="ARBA00005272"/>
    </source>
</evidence>
<feature type="transmembrane region" description="Helical" evidence="9">
    <location>
        <begin position="371"/>
        <end position="391"/>
    </location>
</feature>
<name>A0A1W6MI72_9FLAO</name>
<dbReference type="Proteomes" id="UP000193431">
    <property type="component" value="Chromosome"/>
</dbReference>
<sequence>MNIPDSPLPRVVIVGGGFGGVTLSRKLTKKKFQVVLIDRHNYHNFQPLMYQVATSGLEPDSIAFPLRGLNEKKNNFFFRMAEVESVEPVMNTLQTDKGEVKFDYLVIATGSRTNYFGNEQIKEASLQMKTVPQALNIRSFMLQNLEKATLTNDPEEQKELMRIVISGAGPTGVELSGAFAEFKKGVLPSDYPDLNPDFMEIHLLDGEDRVLSSMSKKASQKAEKYLKKLGVTLHLNTLVKNYEDLTISTNKDLELTAHTFIWSAGVTGNPLSGLKEGSIDERSQRFYVDHFNRVKDYDNIFAVGDIALMKTDDYPKGHPMVAQPAIQQGKLLVKNLERLENGKDIKPFSYFDKGSMATIGRNKAVADVKGITLGGFLAWFTWLVVHLYFLVGVRNRLVVFLNWIYNYFNFDRAARLIIRPFQKNDMSKKLKNSTNAT</sequence>
<dbReference type="OrthoDB" id="9781621at2"/>
<dbReference type="InterPro" id="IPR054585">
    <property type="entry name" value="NDH2-like_C"/>
</dbReference>
<keyword evidence="9" id="KW-0812">Transmembrane</keyword>
<dbReference type="InterPro" id="IPR036188">
    <property type="entry name" value="FAD/NAD-bd_sf"/>
</dbReference>
<dbReference type="SUPFAM" id="SSF51905">
    <property type="entry name" value="FAD/NAD(P)-binding domain"/>
    <property type="match status" value="1"/>
</dbReference>
<dbReference type="InterPro" id="IPR023753">
    <property type="entry name" value="FAD/NAD-binding_dom"/>
</dbReference>
<evidence type="ECO:0000256" key="8">
    <source>
        <dbReference type="ARBA" id="ARBA00047599"/>
    </source>
</evidence>
<evidence type="ECO:0000313" key="12">
    <source>
        <dbReference type="EMBL" id="ARN77295.1"/>
    </source>
</evidence>
<reference evidence="12 13" key="1">
    <citation type="submission" date="2016-11" db="EMBL/GenBank/DDBJ databases">
        <title>Trade-off between light-utilization and light-protection in marine flavobacteria.</title>
        <authorList>
            <person name="Kumagai Y."/>
        </authorList>
    </citation>
    <scope>NUCLEOTIDE SEQUENCE [LARGE SCALE GENOMIC DNA]</scope>
    <source>
        <strain evidence="12 13">JCM 13191</strain>
    </source>
</reference>
<protein>
    <recommendedName>
        <fullName evidence="2">NADH:ubiquinone reductase (non-electrogenic)</fullName>
        <ecNumber evidence="2">1.6.5.9</ecNumber>
    </recommendedName>
</protein>
<dbReference type="STRING" id="331648.BST97_04470"/>
<keyword evidence="9" id="KW-0472">Membrane</keyword>
<evidence type="ECO:0000256" key="3">
    <source>
        <dbReference type="ARBA" id="ARBA00022630"/>
    </source>
</evidence>
<dbReference type="Gene3D" id="3.50.50.100">
    <property type="match status" value="1"/>
</dbReference>
<comment type="similarity">
    <text evidence="1">Belongs to the NADH dehydrogenase family.</text>
</comment>
<dbReference type="RefSeq" id="WP_085766102.1">
    <property type="nucleotide sequence ID" value="NZ_CP019344.1"/>
</dbReference>
<organism evidence="12 13">
    <name type="scientific">Nonlabens spongiae</name>
    <dbReference type="NCBI Taxonomy" id="331648"/>
    <lineage>
        <taxon>Bacteria</taxon>
        <taxon>Pseudomonadati</taxon>
        <taxon>Bacteroidota</taxon>
        <taxon>Flavobacteriia</taxon>
        <taxon>Flavobacteriales</taxon>
        <taxon>Flavobacteriaceae</taxon>
        <taxon>Nonlabens</taxon>
    </lineage>
</organism>
<dbReference type="InterPro" id="IPR045024">
    <property type="entry name" value="NDH-2"/>
</dbReference>
<dbReference type="EMBL" id="CP019344">
    <property type="protein sequence ID" value="ARN77295.1"/>
    <property type="molecule type" value="Genomic_DNA"/>
</dbReference>
<evidence type="ECO:0000256" key="2">
    <source>
        <dbReference type="ARBA" id="ARBA00012637"/>
    </source>
</evidence>
<dbReference type="Pfam" id="PF22366">
    <property type="entry name" value="NDH2_C"/>
    <property type="match status" value="1"/>
</dbReference>
<proteinExistence type="inferred from homology"/>
<feature type="domain" description="FAD/NAD(P)-binding" evidence="10">
    <location>
        <begin position="10"/>
        <end position="329"/>
    </location>
</feature>
<dbReference type="PANTHER" id="PTHR43706:SF47">
    <property type="entry name" value="EXTERNAL NADH-UBIQUINONE OXIDOREDUCTASE 1, MITOCHONDRIAL-RELATED"/>
    <property type="match status" value="1"/>
</dbReference>
<dbReference type="Pfam" id="PF07992">
    <property type="entry name" value="Pyr_redox_2"/>
    <property type="match status" value="1"/>
</dbReference>
<keyword evidence="5" id="KW-0809">Transit peptide</keyword>
<accession>A0A1W6MI72</accession>
<evidence type="ECO:0000256" key="9">
    <source>
        <dbReference type="SAM" id="Phobius"/>
    </source>
</evidence>
<evidence type="ECO:0000256" key="7">
    <source>
        <dbReference type="ARBA" id="ARBA00023027"/>
    </source>
</evidence>
<comment type="catalytic activity">
    <reaction evidence="8">
        <text>a quinone + NADH + H(+) = a quinol + NAD(+)</text>
        <dbReference type="Rhea" id="RHEA:46160"/>
        <dbReference type="ChEBI" id="CHEBI:15378"/>
        <dbReference type="ChEBI" id="CHEBI:24646"/>
        <dbReference type="ChEBI" id="CHEBI:57540"/>
        <dbReference type="ChEBI" id="CHEBI:57945"/>
        <dbReference type="ChEBI" id="CHEBI:132124"/>
        <dbReference type="EC" id="1.6.5.9"/>
    </reaction>
</comment>
<feature type="domain" description="External alternative NADH-ubiquinone oxidoreductase-like C-terminal" evidence="11">
    <location>
        <begin position="353"/>
        <end position="408"/>
    </location>
</feature>
<keyword evidence="9" id="KW-1133">Transmembrane helix</keyword>